<dbReference type="Proteomes" id="UP000184368">
    <property type="component" value="Unassembled WGS sequence"/>
</dbReference>
<name>A0A1M5BCD5_9BACT</name>
<proteinExistence type="predicted"/>
<dbReference type="AlphaFoldDB" id="A0A1M5BCD5"/>
<feature type="compositionally biased region" description="Basic and acidic residues" evidence="1">
    <location>
        <begin position="43"/>
        <end position="54"/>
    </location>
</feature>
<gene>
    <name evidence="2" type="ORF">SAMN05444008_107253</name>
</gene>
<sequence length="54" mass="6129">MEKQTDKDQGTQPAANTSDNPKNPFREDAPEVEADPTEEAELEQQRKEALTERD</sequence>
<feature type="compositionally biased region" description="Acidic residues" evidence="1">
    <location>
        <begin position="30"/>
        <end position="42"/>
    </location>
</feature>
<evidence type="ECO:0000256" key="1">
    <source>
        <dbReference type="SAM" id="MobiDB-lite"/>
    </source>
</evidence>
<evidence type="ECO:0000313" key="3">
    <source>
        <dbReference type="Proteomes" id="UP000184368"/>
    </source>
</evidence>
<dbReference type="STRING" id="1302690.BUE76_17220"/>
<dbReference type="EMBL" id="FQUO01000007">
    <property type="protein sequence ID" value="SHF40193.1"/>
    <property type="molecule type" value="Genomic_DNA"/>
</dbReference>
<reference evidence="2 3" key="1">
    <citation type="submission" date="2016-11" db="EMBL/GenBank/DDBJ databases">
        <authorList>
            <person name="Jaros S."/>
            <person name="Januszkiewicz K."/>
            <person name="Wedrychowicz H."/>
        </authorList>
    </citation>
    <scope>NUCLEOTIDE SEQUENCE [LARGE SCALE GENOMIC DNA]</scope>
    <source>
        <strain evidence="2 3">DSM 26897</strain>
    </source>
</reference>
<keyword evidence="3" id="KW-1185">Reference proteome</keyword>
<feature type="compositionally biased region" description="Polar residues" evidence="1">
    <location>
        <begin position="10"/>
        <end position="21"/>
    </location>
</feature>
<dbReference type="RefSeq" id="WP_158069993.1">
    <property type="nucleotide sequence ID" value="NZ_FQUO01000007.1"/>
</dbReference>
<protein>
    <submittedName>
        <fullName evidence="2">Uncharacterized protein</fullName>
    </submittedName>
</protein>
<accession>A0A1M5BCD5</accession>
<feature type="region of interest" description="Disordered" evidence="1">
    <location>
        <begin position="1"/>
        <end position="54"/>
    </location>
</feature>
<organism evidence="2 3">
    <name type="scientific">Cnuella takakiae</name>
    <dbReference type="NCBI Taxonomy" id="1302690"/>
    <lineage>
        <taxon>Bacteria</taxon>
        <taxon>Pseudomonadati</taxon>
        <taxon>Bacteroidota</taxon>
        <taxon>Chitinophagia</taxon>
        <taxon>Chitinophagales</taxon>
        <taxon>Chitinophagaceae</taxon>
        <taxon>Cnuella</taxon>
    </lineage>
</organism>
<evidence type="ECO:0000313" key="2">
    <source>
        <dbReference type="EMBL" id="SHF40193.1"/>
    </source>
</evidence>